<sequence length="205" mass="21109">MVPGGGVLADGLLKPTARPRVRLILIPRAVTGQVAASSDYGRSDSISTICGSVQRPQRAAVAAACCPRRVELECGRPADGSSKAHTGRGTTRWMEVCLCYPPSTGPAKGAARWSLSDSGWLFRSRGHGSITRSRILVAGSDRDEDAGGASSIALASGAAMCHTNRNAHSSGAGDDGMPVVWRGPGLLHRQGRPPSGQSAAPSAVD</sequence>
<dbReference type="RefSeq" id="XP_033680739.1">
    <property type="nucleotide sequence ID" value="XM_033827067.1"/>
</dbReference>
<protein>
    <submittedName>
        <fullName evidence="2">Uncharacterized protein</fullName>
    </submittedName>
</protein>
<accession>A0A6A6I5E2</accession>
<organism evidence="2 3">
    <name type="scientific">Trematosphaeria pertusa</name>
    <dbReference type="NCBI Taxonomy" id="390896"/>
    <lineage>
        <taxon>Eukaryota</taxon>
        <taxon>Fungi</taxon>
        <taxon>Dikarya</taxon>
        <taxon>Ascomycota</taxon>
        <taxon>Pezizomycotina</taxon>
        <taxon>Dothideomycetes</taxon>
        <taxon>Pleosporomycetidae</taxon>
        <taxon>Pleosporales</taxon>
        <taxon>Massarineae</taxon>
        <taxon>Trematosphaeriaceae</taxon>
        <taxon>Trematosphaeria</taxon>
    </lineage>
</organism>
<dbReference type="Proteomes" id="UP000800094">
    <property type="component" value="Unassembled WGS sequence"/>
</dbReference>
<dbReference type="GeneID" id="54580397"/>
<proteinExistence type="predicted"/>
<gene>
    <name evidence="2" type="ORF">BU26DRAFT_508343</name>
</gene>
<name>A0A6A6I5E2_9PLEO</name>
<feature type="compositionally biased region" description="Polar residues" evidence="1">
    <location>
        <begin position="195"/>
        <end position="205"/>
    </location>
</feature>
<evidence type="ECO:0000313" key="3">
    <source>
        <dbReference type="Proteomes" id="UP000800094"/>
    </source>
</evidence>
<dbReference type="AlphaFoldDB" id="A0A6A6I5E2"/>
<feature type="region of interest" description="Disordered" evidence="1">
    <location>
        <begin position="165"/>
        <end position="205"/>
    </location>
</feature>
<keyword evidence="3" id="KW-1185">Reference proteome</keyword>
<evidence type="ECO:0000256" key="1">
    <source>
        <dbReference type="SAM" id="MobiDB-lite"/>
    </source>
</evidence>
<evidence type="ECO:0000313" key="2">
    <source>
        <dbReference type="EMBL" id="KAF2245735.1"/>
    </source>
</evidence>
<dbReference type="EMBL" id="ML987200">
    <property type="protein sequence ID" value="KAF2245735.1"/>
    <property type="molecule type" value="Genomic_DNA"/>
</dbReference>
<reference evidence="2" key="1">
    <citation type="journal article" date="2020" name="Stud. Mycol.">
        <title>101 Dothideomycetes genomes: a test case for predicting lifestyles and emergence of pathogens.</title>
        <authorList>
            <person name="Haridas S."/>
            <person name="Albert R."/>
            <person name="Binder M."/>
            <person name="Bloem J."/>
            <person name="Labutti K."/>
            <person name="Salamov A."/>
            <person name="Andreopoulos B."/>
            <person name="Baker S."/>
            <person name="Barry K."/>
            <person name="Bills G."/>
            <person name="Bluhm B."/>
            <person name="Cannon C."/>
            <person name="Castanera R."/>
            <person name="Culley D."/>
            <person name="Daum C."/>
            <person name="Ezra D."/>
            <person name="Gonzalez J."/>
            <person name="Henrissat B."/>
            <person name="Kuo A."/>
            <person name="Liang C."/>
            <person name="Lipzen A."/>
            <person name="Lutzoni F."/>
            <person name="Magnuson J."/>
            <person name="Mondo S."/>
            <person name="Nolan M."/>
            <person name="Ohm R."/>
            <person name="Pangilinan J."/>
            <person name="Park H.-J."/>
            <person name="Ramirez L."/>
            <person name="Alfaro M."/>
            <person name="Sun H."/>
            <person name="Tritt A."/>
            <person name="Yoshinaga Y."/>
            <person name="Zwiers L.-H."/>
            <person name="Turgeon B."/>
            <person name="Goodwin S."/>
            <person name="Spatafora J."/>
            <person name="Crous P."/>
            <person name="Grigoriev I."/>
        </authorList>
    </citation>
    <scope>NUCLEOTIDE SEQUENCE</scope>
    <source>
        <strain evidence="2">CBS 122368</strain>
    </source>
</reference>